<dbReference type="AlphaFoldDB" id="A0A6G0XI36"/>
<dbReference type="VEuPathDB" id="FungiDB:AeMF1_015616"/>
<feature type="region of interest" description="Disordered" evidence="1">
    <location>
        <begin position="226"/>
        <end position="291"/>
    </location>
</feature>
<name>A0A6G0XI36_9STRA</name>
<feature type="domain" description="WW" evidence="2">
    <location>
        <begin position="828"/>
        <end position="861"/>
    </location>
</feature>
<feature type="domain" description="WW" evidence="2">
    <location>
        <begin position="866"/>
        <end position="898"/>
    </location>
</feature>
<feature type="compositionally biased region" description="Polar residues" evidence="1">
    <location>
        <begin position="274"/>
        <end position="291"/>
    </location>
</feature>
<dbReference type="PROSITE" id="PS50096">
    <property type="entry name" value="IQ"/>
    <property type="match status" value="2"/>
</dbReference>
<protein>
    <recommendedName>
        <fullName evidence="2">WW domain-containing protein</fullName>
    </recommendedName>
</protein>
<dbReference type="Proteomes" id="UP000481153">
    <property type="component" value="Unassembled WGS sequence"/>
</dbReference>
<evidence type="ECO:0000256" key="1">
    <source>
        <dbReference type="SAM" id="MobiDB-lite"/>
    </source>
</evidence>
<dbReference type="Pfam" id="PF00397">
    <property type="entry name" value="WW"/>
    <property type="match status" value="3"/>
</dbReference>
<evidence type="ECO:0000259" key="2">
    <source>
        <dbReference type="PROSITE" id="PS50020"/>
    </source>
</evidence>
<gene>
    <name evidence="3" type="ORF">Ae201684_004450</name>
</gene>
<proteinExistence type="predicted"/>
<dbReference type="PROSITE" id="PS50020">
    <property type="entry name" value="WW_DOMAIN_2"/>
    <property type="match status" value="2"/>
</dbReference>
<organism evidence="3 4">
    <name type="scientific">Aphanomyces euteiches</name>
    <dbReference type="NCBI Taxonomy" id="100861"/>
    <lineage>
        <taxon>Eukaryota</taxon>
        <taxon>Sar</taxon>
        <taxon>Stramenopiles</taxon>
        <taxon>Oomycota</taxon>
        <taxon>Saprolegniomycetes</taxon>
        <taxon>Saprolegniales</taxon>
        <taxon>Verrucalvaceae</taxon>
        <taxon>Aphanomyces</taxon>
    </lineage>
</organism>
<dbReference type="InterPro" id="IPR001202">
    <property type="entry name" value="WW_dom"/>
</dbReference>
<dbReference type="EMBL" id="VJMJ01000055">
    <property type="protein sequence ID" value="KAF0740005.1"/>
    <property type="molecule type" value="Genomic_DNA"/>
</dbReference>
<feature type="compositionally biased region" description="Basic and acidic residues" evidence="1">
    <location>
        <begin position="586"/>
        <end position="595"/>
    </location>
</feature>
<feature type="compositionally biased region" description="Basic residues" evidence="1">
    <location>
        <begin position="249"/>
        <end position="264"/>
    </location>
</feature>
<feature type="region of interest" description="Disordered" evidence="1">
    <location>
        <begin position="563"/>
        <end position="595"/>
    </location>
</feature>
<dbReference type="InterPro" id="IPR036020">
    <property type="entry name" value="WW_dom_sf"/>
</dbReference>
<feature type="compositionally biased region" description="Polar residues" evidence="1">
    <location>
        <begin position="98"/>
        <end position="111"/>
    </location>
</feature>
<comment type="caution">
    <text evidence="3">The sequence shown here is derived from an EMBL/GenBank/DDBJ whole genome shotgun (WGS) entry which is preliminary data.</text>
</comment>
<dbReference type="Gene3D" id="2.20.70.10">
    <property type="match status" value="3"/>
</dbReference>
<dbReference type="CDD" id="cd00201">
    <property type="entry name" value="WW"/>
    <property type="match status" value="3"/>
</dbReference>
<dbReference type="SMART" id="SM00456">
    <property type="entry name" value="WW"/>
    <property type="match status" value="3"/>
</dbReference>
<evidence type="ECO:0000313" key="4">
    <source>
        <dbReference type="Proteomes" id="UP000481153"/>
    </source>
</evidence>
<sequence>MDPVVEASAYIAHRWPRPLDSKVTDATMSWQGAAHVQLDHQRPLQPLDIGLTAYQPLFCEQFMETHSGIAMECAFRSKTPRTRPSSPLPRKLVRPRPQSATTKRAQEQVPDQNVDSGAMIYRSPHFKQRALQQLEAETYRLLDKTSKIAWNECSCGPAICAVRSKNHSETTRRTASRHGVDQACRRIYKFVCRQYLRRKRNRVLMELQEKHPELLEDATLRPVSAAVPRRQSQAMKCTQLDVNPPPCKPRNKTRLKSKPRQKHPRPIDKPASAETKTTQQSQRAHSGMKSSVSINDPLARVKREVARTKATSDLKLSLNQRQTEAERGEAYIRGESAMMAIDSYLRKKQRDHKRRRVVVAVRKITPVKYMTTETLTHVVLVLQRPSCVIYELRQSLATGPLAETIEVGGVSFRLSSAHRSSRALLAKFSDRDRVTSMNDPIEESSHKQSPRLGPIIGSKAVANSSSCAAIASSTPVFHRLVPIPPFNTPTSKQLSLDSPQVAREAVAPSTEEEAELLASVECQFVAATRIQQCYSRFRERKFSQGVANDLSLLDRDKFHEKPLNIPSTPSSLDGLSHAGSSPATPTRHESPKASDDHSEVEILEFIHRLFNTAKIIQRAFRRFRGILHQKNLNFAASRIQRQYRVYVNRCEIQMGLRTFLAKHRRVERLRGQKQKPRILPWRVAAYVAVASCRFRRRVHEHRLVIDQSGAVTRIQRQYRVHRWRRAFQASLRQLLLQKQEEGSVAGVLPASESEAWQPFVDEASGMTYYYNSITGESKWSLEETQPELSVSPIEVMDDEEYVIEGLDLPQLSVVGDEPAPLQPLPPLPNDPEEWSQVVDEGGYIYYLHSRTNETSWQPPESWRVTSTDESEWQTFTTPQGSLFYYNTSTGETSWHCPV</sequence>
<feature type="compositionally biased region" description="Polar residues" evidence="1">
    <location>
        <begin position="565"/>
        <end position="584"/>
    </location>
</feature>
<evidence type="ECO:0000313" key="3">
    <source>
        <dbReference type="EMBL" id="KAF0740005.1"/>
    </source>
</evidence>
<accession>A0A6G0XI36</accession>
<dbReference type="SUPFAM" id="SSF51045">
    <property type="entry name" value="WW domain"/>
    <property type="match status" value="3"/>
</dbReference>
<keyword evidence="4" id="KW-1185">Reference proteome</keyword>
<feature type="region of interest" description="Disordered" evidence="1">
    <location>
        <begin position="77"/>
        <end position="111"/>
    </location>
</feature>
<dbReference type="PROSITE" id="PS01159">
    <property type="entry name" value="WW_DOMAIN_1"/>
    <property type="match status" value="2"/>
</dbReference>
<reference evidence="3 4" key="1">
    <citation type="submission" date="2019-07" db="EMBL/GenBank/DDBJ databases">
        <title>Genomics analysis of Aphanomyces spp. identifies a new class of oomycete effector associated with host adaptation.</title>
        <authorList>
            <person name="Gaulin E."/>
        </authorList>
    </citation>
    <scope>NUCLEOTIDE SEQUENCE [LARGE SCALE GENOMIC DNA]</scope>
    <source>
        <strain evidence="3 4">ATCC 201684</strain>
    </source>
</reference>